<dbReference type="Proteomes" id="UP000234681">
    <property type="component" value="Chromosome 10"/>
</dbReference>
<reference evidence="2 3" key="1">
    <citation type="submission" date="2005-07" db="EMBL/GenBank/DDBJ databases">
        <authorList>
            <person name="Mural R.J."/>
            <person name="Li P.W."/>
            <person name="Adams M.D."/>
            <person name="Amanatides P.G."/>
            <person name="Baden-Tillson H."/>
            <person name="Barnstead M."/>
            <person name="Chin S.H."/>
            <person name="Dew I."/>
            <person name="Evans C.A."/>
            <person name="Ferriera S."/>
            <person name="Flanigan M."/>
            <person name="Fosler C."/>
            <person name="Glodek A."/>
            <person name="Gu Z."/>
            <person name="Holt R.A."/>
            <person name="Jennings D."/>
            <person name="Kraft C.L."/>
            <person name="Lu F."/>
            <person name="Nguyen T."/>
            <person name="Nusskern D.R."/>
            <person name="Pfannkoch C.M."/>
            <person name="Sitter C."/>
            <person name="Sutton G.G."/>
            <person name="Venter J.C."/>
            <person name="Wang Z."/>
            <person name="Woodage T."/>
            <person name="Zheng X.H."/>
            <person name="Zhong F."/>
        </authorList>
    </citation>
    <scope>NUCLEOTIDE SEQUENCE [LARGE SCALE GENOMIC DNA]</scope>
    <source>
        <strain>BN</strain>
        <strain evidence="3">Sprague-Dawley</strain>
    </source>
</reference>
<feature type="region of interest" description="Disordered" evidence="1">
    <location>
        <begin position="1"/>
        <end position="22"/>
    </location>
</feature>
<evidence type="ECO:0000313" key="2">
    <source>
        <dbReference type="EMBL" id="EDM04588.1"/>
    </source>
</evidence>
<protein>
    <submittedName>
        <fullName evidence="2">RCG34865</fullName>
    </submittedName>
</protein>
<dbReference type="EMBL" id="CH473948">
    <property type="protein sequence ID" value="EDM04588.1"/>
    <property type="molecule type" value="Genomic_DNA"/>
</dbReference>
<evidence type="ECO:0000313" key="3">
    <source>
        <dbReference type="Proteomes" id="UP000234681"/>
    </source>
</evidence>
<proteinExistence type="predicted"/>
<evidence type="ECO:0000256" key="1">
    <source>
        <dbReference type="SAM" id="MobiDB-lite"/>
    </source>
</evidence>
<sequence length="86" mass="9131">MTTQGRECGQGSGGGEGKRGGVRTVTFWGAGYTALCSMWMEGSIATDPCVVLSFHAWLFSRFASDLVVAHLPLSEAGRPASEAHRK</sequence>
<name>A6HEY3_RAT</name>
<accession>A6HEY3</accession>
<dbReference type="AlphaFoldDB" id="A6HEY3"/>
<organism evidence="2 3">
    <name type="scientific">Rattus norvegicus</name>
    <name type="common">Rat</name>
    <dbReference type="NCBI Taxonomy" id="10116"/>
    <lineage>
        <taxon>Eukaryota</taxon>
        <taxon>Metazoa</taxon>
        <taxon>Chordata</taxon>
        <taxon>Craniata</taxon>
        <taxon>Vertebrata</taxon>
        <taxon>Euteleostomi</taxon>
        <taxon>Mammalia</taxon>
        <taxon>Eutheria</taxon>
        <taxon>Euarchontoglires</taxon>
        <taxon>Glires</taxon>
        <taxon>Rodentia</taxon>
        <taxon>Myomorpha</taxon>
        <taxon>Muroidea</taxon>
        <taxon>Muridae</taxon>
        <taxon>Murinae</taxon>
        <taxon>Rattus</taxon>
    </lineage>
</organism>
<gene>
    <name evidence="2" type="ORF">rCG_34865</name>
</gene>